<keyword evidence="1" id="KW-1133">Transmembrane helix</keyword>
<feature type="transmembrane region" description="Helical" evidence="1">
    <location>
        <begin position="222"/>
        <end position="248"/>
    </location>
</feature>
<sequence length="494" mass="57888">MNALKRYGNSLEEQVMQQLLDILANPTCYSSYNSYLGVFHYNDASQYWDLILKDSMLWIVVASCLSFYTLLLFRYRNSISLKRRLITPFIGPFCMMIICLVYIEPILMSLFKTIGRNIIPFIPVPNLFMSLLAASYMIVTIRFYFLRNLYQIRKGLEVLDDNKTNSSMKIYKGLTNTYVTLALIVVVTVLLFGAWFGIFYGIMESIIIERFARFEWTLQFDASLLALTTQFGFLSLVSILCLFVDAIFNLKKIRKHGIGYYFMFDDPFHLRMDIFSQLLIFLISILVVLDIFVWNTLIVNRVGILLFFLCSLMIFGGNVMLVEFISYLQYKRWLQRCCITLQDDDNHDALTHEWYENMKDIHFRDLQEQYATNLFALENLRLFEAFEKFEKKKNLSLNDLMTLNHVILSVNLSSDSKNTYNDLVAHLTLNPHETIPFNRLEPIKLELVAENIIPEIYLALKQTSYFAKWKEVTILQKEANIIGELPIEIEMQEL</sequence>
<feature type="transmembrane region" description="Helical" evidence="1">
    <location>
        <begin position="55"/>
        <end position="73"/>
    </location>
</feature>
<accession>A0AA88GU00</accession>
<protein>
    <submittedName>
        <fullName evidence="2">Uncharacterized protein</fullName>
    </submittedName>
</protein>
<dbReference type="GeneID" id="68095380"/>
<dbReference type="EMBL" id="PYSW02000017">
    <property type="protein sequence ID" value="KAG2385776.1"/>
    <property type="molecule type" value="Genomic_DNA"/>
</dbReference>
<keyword evidence="1" id="KW-0472">Membrane</keyword>
<dbReference type="AlphaFoldDB" id="A0AA88GU00"/>
<comment type="caution">
    <text evidence="2">The sequence shown here is derived from an EMBL/GenBank/DDBJ whole genome shotgun (WGS) entry which is preliminary data.</text>
</comment>
<gene>
    <name evidence="2" type="ORF">C9374_002925</name>
</gene>
<reference evidence="2 3" key="1">
    <citation type="journal article" date="2018" name="BMC Genomics">
        <title>The genome of Naegleria lovaniensis, the basis for a comparative approach to unravel pathogenicity factors of the human pathogenic amoeba N. fowleri.</title>
        <authorList>
            <person name="Liechti N."/>
            <person name="Schurch N."/>
            <person name="Bruggmann R."/>
            <person name="Wittwer M."/>
        </authorList>
    </citation>
    <scope>NUCLEOTIDE SEQUENCE [LARGE SCALE GENOMIC DNA]</scope>
    <source>
        <strain evidence="2 3">ATCC 30569</strain>
    </source>
</reference>
<feature type="transmembrane region" description="Helical" evidence="1">
    <location>
        <begin position="85"/>
        <end position="107"/>
    </location>
</feature>
<name>A0AA88GU00_NAELO</name>
<proteinExistence type="predicted"/>
<keyword evidence="1" id="KW-0812">Transmembrane</keyword>
<feature type="transmembrane region" description="Helical" evidence="1">
    <location>
        <begin position="178"/>
        <end position="202"/>
    </location>
</feature>
<evidence type="ECO:0000313" key="3">
    <source>
        <dbReference type="Proteomes" id="UP000816034"/>
    </source>
</evidence>
<evidence type="ECO:0000256" key="1">
    <source>
        <dbReference type="SAM" id="Phobius"/>
    </source>
</evidence>
<feature type="transmembrane region" description="Helical" evidence="1">
    <location>
        <begin position="127"/>
        <end position="145"/>
    </location>
</feature>
<keyword evidence="3" id="KW-1185">Reference proteome</keyword>
<organism evidence="2 3">
    <name type="scientific">Naegleria lovaniensis</name>
    <name type="common">Amoeba</name>
    <dbReference type="NCBI Taxonomy" id="51637"/>
    <lineage>
        <taxon>Eukaryota</taxon>
        <taxon>Discoba</taxon>
        <taxon>Heterolobosea</taxon>
        <taxon>Tetramitia</taxon>
        <taxon>Eutetramitia</taxon>
        <taxon>Vahlkampfiidae</taxon>
        <taxon>Naegleria</taxon>
    </lineage>
</organism>
<evidence type="ECO:0000313" key="2">
    <source>
        <dbReference type="EMBL" id="KAG2385776.1"/>
    </source>
</evidence>
<feature type="transmembrane region" description="Helical" evidence="1">
    <location>
        <begin position="278"/>
        <end position="298"/>
    </location>
</feature>
<dbReference type="Proteomes" id="UP000816034">
    <property type="component" value="Unassembled WGS sequence"/>
</dbReference>
<feature type="transmembrane region" description="Helical" evidence="1">
    <location>
        <begin position="304"/>
        <end position="326"/>
    </location>
</feature>
<dbReference type="RefSeq" id="XP_044549769.1">
    <property type="nucleotide sequence ID" value="XM_044692396.1"/>
</dbReference>